<evidence type="ECO:0000313" key="5">
    <source>
        <dbReference type="Proteomes" id="UP000243688"/>
    </source>
</evidence>
<dbReference type="Proteomes" id="UP000243688">
    <property type="component" value="Unassembled WGS sequence"/>
</dbReference>
<dbReference type="AlphaFoldDB" id="A0A2A6DXD0"/>
<dbReference type="PRINTS" id="PR00455">
    <property type="entry name" value="HTHTETR"/>
</dbReference>
<dbReference type="PANTHER" id="PTHR30055:SF226">
    <property type="entry name" value="HTH-TYPE TRANSCRIPTIONAL REGULATOR PKSA"/>
    <property type="match status" value="1"/>
</dbReference>
<accession>A0A2A6DXD0</accession>
<name>A0A2A6DXD0_9BACL</name>
<dbReference type="EMBL" id="MOXJ01000044">
    <property type="protein sequence ID" value="PDO09352.1"/>
    <property type="molecule type" value="Genomic_DNA"/>
</dbReference>
<dbReference type="SUPFAM" id="SSF46689">
    <property type="entry name" value="Homeodomain-like"/>
    <property type="match status" value="1"/>
</dbReference>
<sequence>MDRTTDRLAAFEQWPESKKRRLLDAAYAEFAEHGYDRASTDAIAKSAGIAKGLLFHYFGSKKNLYVYLLRHASDLLTAKTIEELEKNAADGDDFFDYLRAITLAKQKVAAAYERQTRFLIKAYIDPPSAVRAETEAVFRAQREQALRSPYGLARLTEKLACDRRLREGVSPETVVRIALDVAEALSARWLKLHRDGAVDLLRDMSPVVRELEEVFDVIRHGVFKSGVEGDAE</sequence>
<dbReference type="SUPFAM" id="SSF48498">
    <property type="entry name" value="Tetracyclin repressor-like, C-terminal domain"/>
    <property type="match status" value="1"/>
</dbReference>
<dbReference type="Pfam" id="PF00440">
    <property type="entry name" value="TetR_N"/>
    <property type="match status" value="1"/>
</dbReference>
<dbReference type="PROSITE" id="PS50977">
    <property type="entry name" value="HTH_TETR_2"/>
    <property type="match status" value="1"/>
</dbReference>
<dbReference type="InterPro" id="IPR001647">
    <property type="entry name" value="HTH_TetR"/>
</dbReference>
<dbReference type="GO" id="GO:0000976">
    <property type="term" value="F:transcription cis-regulatory region binding"/>
    <property type="evidence" value="ECO:0007669"/>
    <property type="project" value="TreeGrafter"/>
</dbReference>
<dbReference type="PROSITE" id="PS01081">
    <property type="entry name" value="HTH_TETR_1"/>
    <property type="match status" value="1"/>
</dbReference>
<evidence type="ECO:0000256" key="2">
    <source>
        <dbReference type="PROSITE-ProRule" id="PRU00335"/>
    </source>
</evidence>
<dbReference type="Gene3D" id="1.10.357.10">
    <property type="entry name" value="Tetracycline Repressor, domain 2"/>
    <property type="match status" value="1"/>
</dbReference>
<gene>
    <name evidence="4" type="ORF">BLM47_12975</name>
</gene>
<comment type="caution">
    <text evidence="4">The sequence shown here is derived from an EMBL/GenBank/DDBJ whole genome shotgun (WGS) entry which is preliminary data.</text>
</comment>
<reference evidence="4 5" key="1">
    <citation type="submission" date="2016-12" db="EMBL/GenBank/DDBJ databases">
        <title>Candidatus Reconcilibacillus cellulovorans genome.</title>
        <authorList>
            <person name="Kolinko S."/>
            <person name="Wu Y.-W."/>
            <person name="Tachea F."/>
            <person name="Denzel E."/>
            <person name="Hiras J."/>
            <person name="Baecker N."/>
            <person name="Chan L.J."/>
            <person name="Eichorst S.A."/>
            <person name="Frey D."/>
            <person name="Adams P.D."/>
            <person name="Pray T."/>
            <person name="Tanjore D."/>
            <person name="Petzold C.J."/>
            <person name="Gladden J.M."/>
            <person name="Simmons B.A."/>
            <person name="Singer S.W."/>
        </authorList>
    </citation>
    <scope>NUCLEOTIDE SEQUENCE [LARGE SCALE GENOMIC DNA]</scope>
    <source>
        <strain evidence="4">JTherm</strain>
    </source>
</reference>
<dbReference type="InterPro" id="IPR023772">
    <property type="entry name" value="DNA-bd_HTH_TetR-type_CS"/>
</dbReference>
<keyword evidence="1 2" id="KW-0238">DNA-binding</keyword>
<dbReference type="InterPro" id="IPR050109">
    <property type="entry name" value="HTH-type_TetR-like_transc_reg"/>
</dbReference>
<evidence type="ECO:0000259" key="3">
    <source>
        <dbReference type="PROSITE" id="PS50977"/>
    </source>
</evidence>
<feature type="DNA-binding region" description="H-T-H motif" evidence="2">
    <location>
        <begin position="39"/>
        <end position="58"/>
    </location>
</feature>
<evidence type="ECO:0000256" key="1">
    <source>
        <dbReference type="ARBA" id="ARBA00023125"/>
    </source>
</evidence>
<dbReference type="GO" id="GO:0003700">
    <property type="term" value="F:DNA-binding transcription factor activity"/>
    <property type="evidence" value="ECO:0007669"/>
    <property type="project" value="TreeGrafter"/>
</dbReference>
<feature type="domain" description="HTH tetR-type" evidence="3">
    <location>
        <begin position="16"/>
        <end position="76"/>
    </location>
</feature>
<protein>
    <recommendedName>
        <fullName evidence="3">HTH tetR-type domain-containing protein</fullName>
    </recommendedName>
</protein>
<dbReference type="InterPro" id="IPR036271">
    <property type="entry name" value="Tet_transcr_reg_TetR-rel_C_sf"/>
</dbReference>
<dbReference type="InterPro" id="IPR009057">
    <property type="entry name" value="Homeodomain-like_sf"/>
</dbReference>
<dbReference type="Gene3D" id="1.10.10.60">
    <property type="entry name" value="Homeodomain-like"/>
    <property type="match status" value="1"/>
</dbReference>
<organism evidence="4 5">
    <name type="scientific">Candidatus Reconcilbacillus cellulovorans</name>
    <dbReference type="NCBI Taxonomy" id="1906605"/>
    <lineage>
        <taxon>Bacteria</taxon>
        <taxon>Bacillati</taxon>
        <taxon>Bacillota</taxon>
        <taxon>Bacilli</taxon>
        <taxon>Bacillales</taxon>
        <taxon>Paenibacillaceae</taxon>
        <taxon>Candidatus Reconcilbacillus</taxon>
    </lineage>
</organism>
<dbReference type="PANTHER" id="PTHR30055">
    <property type="entry name" value="HTH-TYPE TRANSCRIPTIONAL REGULATOR RUTR"/>
    <property type="match status" value="1"/>
</dbReference>
<evidence type="ECO:0000313" key="4">
    <source>
        <dbReference type="EMBL" id="PDO09352.1"/>
    </source>
</evidence>
<proteinExistence type="predicted"/>